<comment type="caution">
    <text evidence="1">The sequence shown here is derived from an EMBL/GenBank/DDBJ whole genome shotgun (WGS) entry which is preliminary data.</text>
</comment>
<dbReference type="Proteomes" id="UP000215914">
    <property type="component" value="Unassembled WGS sequence"/>
</dbReference>
<evidence type="ECO:0000313" key="2">
    <source>
        <dbReference type="Proteomes" id="UP000215914"/>
    </source>
</evidence>
<protein>
    <submittedName>
        <fullName evidence="1">Uncharacterized protein</fullName>
    </submittedName>
</protein>
<evidence type="ECO:0000313" key="1">
    <source>
        <dbReference type="EMBL" id="KAF5760676.1"/>
    </source>
</evidence>
<name>A0A9K3GZB2_HELAN</name>
<reference evidence="1" key="2">
    <citation type="submission" date="2020-06" db="EMBL/GenBank/DDBJ databases">
        <title>Helianthus annuus Genome sequencing and assembly Release 2.</title>
        <authorList>
            <person name="Gouzy J."/>
            <person name="Langlade N."/>
            <person name="Munos S."/>
        </authorList>
    </citation>
    <scope>NUCLEOTIDE SEQUENCE</scope>
    <source>
        <tissue evidence="1">Leaves</tissue>
    </source>
</reference>
<dbReference type="AlphaFoldDB" id="A0A9K3GZB2"/>
<keyword evidence="2" id="KW-1185">Reference proteome</keyword>
<reference evidence="1" key="1">
    <citation type="journal article" date="2017" name="Nature">
        <title>The sunflower genome provides insights into oil metabolism, flowering and Asterid evolution.</title>
        <authorList>
            <person name="Badouin H."/>
            <person name="Gouzy J."/>
            <person name="Grassa C.J."/>
            <person name="Murat F."/>
            <person name="Staton S.E."/>
            <person name="Cottret L."/>
            <person name="Lelandais-Briere C."/>
            <person name="Owens G.L."/>
            <person name="Carrere S."/>
            <person name="Mayjonade B."/>
            <person name="Legrand L."/>
            <person name="Gill N."/>
            <person name="Kane N.C."/>
            <person name="Bowers J.E."/>
            <person name="Hubner S."/>
            <person name="Bellec A."/>
            <person name="Berard A."/>
            <person name="Berges H."/>
            <person name="Blanchet N."/>
            <person name="Boniface M.C."/>
            <person name="Brunel D."/>
            <person name="Catrice O."/>
            <person name="Chaidir N."/>
            <person name="Claudel C."/>
            <person name="Donnadieu C."/>
            <person name="Faraut T."/>
            <person name="Fievet G."/>
            <person name="Helmstetter N."/>
            <person name="King M."/>
            <person name="Knapp S.J."/>
            <person name="Lai Z."/>
            <person name="Le Paslier M.C."/>
            <person name="Lippi Y."/>
            <person name="Lorenzon L."/>
            <person name="Mandel J.R."/>
            <person name="Marage G."/>
            <person name="Marchand G."/>
            <person name="Marquand E."/>
            <person name="Bret-Mestries E."/>
            <person name="Morien E."/>
            <person name="Nambeesan S."/>
            <person name="Nguyen T."/>
            <person name="Pegot-Espagnet P."/>
            <person name="Pouilly N."/>
            <person name="Raftis F."/>
            <person name="Sallet E."/>
            <person name="Schiex T."/>
            <person name="Thomas J."/>
            <person name="Vandecasteele C."/>
            <person name="Vares D."/>
            <person name="Vear F."/>
            <person name="Vautrin S."/>
            <person name="Crespi M."/>
            <person name="Mangin B."/>
            <person name="Burke J.M."/>
            <person name="Salse J."/>
            <person name="Munos S."/>
            <person name="Vincourt P."/>
            <person name="Rieseberg L.H."/>
            <person name="Langlade N.B."/>
        </authorList>
    </citation>
    <scope>NUCLEOTIDE SEQUENCE</scope>
    <source>
        <tissue evidence="1">Leaves</tissue>
    </source>
</reference>
<dbReference type="EMBL" id="MNCJ02000331">
    <property type="protein sequence ID" value="KAF5760676.1"/>
    <property type="molecule type" value="Genomic_DNA"/>
</dbReference>
<gene>
    <name evidence="1" type="ORF">HanXRQr2_Chr16g0756211</name>
</gene>
<sequence>MCLLLFLVMQFGYQRSFTVSYSAYDAMLRRLFFDANVFSCVSSVRMMFKLSEIVCTLCIDRVFVLVYDVVSCCFLGVGALPLC</sequence>
<dbReference type="Gramene" id="mRNA:HanXRQr2_Chr16g0756211">
    <property type="protein sequence ID" value="mRNA:HanXRQr2_Chr16g0756211"/>
    <property type="gene ID" value="HanXRQr2_Chr16g0756211"/>
</dbReference>
<proteinExistence type="predicted"/>
<organism evidence="1 2">
    <name type="scientific">Helianthus annuus</name>
    <name type="common">Common sunflower</name>
    <dbReference type="NCBI Taxonomy" id="4232"/>
    <lineage>
        <taxon>Eukaryota</taxon>
        <taxon>Viridiplantae</taxon>
        <taxon>Streptophyta</taxon>
        <taxon>Embryophyta</taxon>
        <taxon>Tracheophyta</taxon>
        <taxon>Spermatophyta</taxon>
        <taxon>Magnoliopsida</taxon>
        <taxon>eudicotyledons</taxon>
        <taxon>Gunneridae</taxon>
        <taxon>Pentapetalae</taxon>
        <taxon>asterids</taxon>
        <taxon>campanulids</taxon>
        <taxon>Asterales</taxon>
        <taxon>Asteraceae</taxon>
        <taxon>Asteroideae</taxon>
        <taxon>Heliantheae alliance</taxon>
        <taxon>Heliantheae</taxon>
        <taxon>Helianthus</taxon>
    </lineage>
</organism>
<accession>A0A9K3GZB2</accession>